<dbReference type="Gene3D" id="1.10.1220.10">
    <property type="entry name" value="Met repressor-like"/>
    <property type="match status" value="1"/>
</dbReference>
<evidence type="ECO:0000259" key="2">
    <source>
        <dbReference type="Pfam" id="PF03869"/>
    </source>
</evidence>
<feature type="compositionally biased region" description="Basic and acidic residues" evidence="1">
    <location>
        <begin position="95"/>
        <end position="104"/>
    </location>
</feature>
<dbReference type="GO" id="GO:0006355">
    <property type="term" value="P:regulation of DNA-templated transcription"/>
    <property type="evidence" value="ECO:0007669"/>
    <property type="project" value="InterPro"/>
</dbReference>
<name>A0A7X4VVZ1_9GAMM</name>
<evidence type="ECO:0000313" key="3">
    <source>
        <dbReference type="EMBL" id="NAW11319.1"/>
    </source>
</evidence>
<dbReference type="EMBL" id="WUTS01000001">
    <property type="protein sequence ID" value="NAW11319.1"/>
    <property type="molecule type" value="Genomic_DNA"/>
</dbReference>
<gene>
    <name evidence="3" type="ORF">GRB80_00445</name>
</gene>
<dbReference type="SUPFAM" id="SSF47598">
    <property type="entry name" value="Ribbon-helix-helix"/>
    <property type="match status" value="1"/>
</dbReference>
<protein>
    <submittedName>
        <fullName evidence="3">Arc family DNA-binding protein</fullName>
    </submittedName>
</protein>
<evidence type="ECO:0000256" key="1">
    <source>
        <dbReference type="SAM" id="MobiDB-lite"/>
    </source>
</evidence>
<keyword evidence="4" id="KW-1185">Reference proteome</keyword>
<keyword evidence="3" id="KW-0238">DNA-binding</keyword>
<dbReference type="Pfam" id="PF03869">
    <property type="entry name" value="Arc"/>
    <property type="match status" value="1"/>
</dbReference>
<feature type="region of interest" description="Disordered" evidence="1">
    <location>
        <begin position="94"/>
        <end position="118"/>
    </location>
</feature>
<proteinExistence type="predicted"/>
<dbReference type="InterPro" id="IPR013321">
    <property type="entry name" value="Arc_rbn_hlx_hlx"/>
</dbReference>
<organism evidence="3 4">
    <name type="scientific">Halomonas icarae</name>
    <dbReference type="NCBI Taxonomy" id="2691040"/>
    <lineage>
        <taxon>Bacteria</taxon>
        <taxon>Pseudomonadati</taxon>
        <taxon>Pseudomonadota</taxon>
        <taxon>Gammaproteobacteria</taxon>
        <taxon>Oceanospirillales</taxon>
        <taxon>Halomonadaceae</taxon>
        <taxon>Halomonas</taxon>
    </lineage>
</organism>
<dbReference type="RefSeq" id="WP_161422160.1">
    <property type="nucleotide sequence ID" value="NZ_JARWMY010000002.1"/>
</dbReference>
<dbReference type="InterPro" id="IPR005569">
    <property type="entry name" value="Arc_DNA-bd_dom"/>
</dbReference>
<dbReference type="InterPro" id="IPR010985">
    <property type="entry name" value="Ribbon_hlx_hlx"/>
</dbReference>
<feature type="domain" description="Arc-like DNA binding" evidence="2">
    <location>
        <begin position="4"/>
        <end position="46"/>
    </location>
</feature>
<dbReference type="GO" id="GO:0003677">
    <property type="term" value="F:DNA binding"/>
    <property type="evidence" value="ECO:0007669"/>
    <property type="project" value="UniProtKB-KW"/>
</dbReference>
<reference evidence="3 4" key="1">
    <citation type="submission" date="2019-12" db="EMBL/GenBank/DDBJ databases">
        <title>Draft genome sequencing of Halomonas icarensis D1-1.</title>
        <authorList>
            <person name="Pandiyan K."/>
            <person name="Kushwaha P."/>
            <person name="Gowdham M."/>
            <person name="Chakdar H."/>
            <person name="Singh A."/>
            <person name="Kumar M."/>
            <person name="Saxena A.K."/>
        </authorList>
    </citation>
    <scope>NUCLEOTIDE SEQUENCE [LARGE SCALE GENOMIC DNA]</scope>
    <source>
        <strain evidence="3 4">D1-1</strain>
    </source>
</reference>
<sequence length="118" mass="12849">MTIQTDPQYKLRMPPELHEKLKAAAKDNHRSMNAEIVARLQSTLEEGSLYGQPIGLASDTLAALDLDELLETVGGTMKTLQGASEALYMAIRHAQRAERAKDQAADQQGRAGENADDS</sequence>
<dbReference type="Proteomes" id="UP000448235">
    <property type="component" value="Unassembled WGS sequence"/>
</dbReference>
<dbReference type="AlphaFoldDB" id="A0A7X4VVZ1"/>
<accession>A0A7X4VVZ1</accession>
<evidence type="ECO:0000313" key="4">
    <source>
        <dbReference type="Proteomes" id="UP000448235"/>
    </source>
</evidence>
<comment type="caution">
    <text evidence="3">The sequence shown here is derived from an EMBL/GenBank/DDBJ whole genome shotgun (WGS) entry which is preliminary data.</text>
</comment>